<dbReference type="Gene3D" id="2.102.10.10">
    <property type="entry name" value="Rieske [2Fe-2S] iron-sulphur domain"/>
    <property type="match status" value="1"/>
</dbReference>
<keyword evidence="5" id="KW-1185">Reference proteome</keyword>
<accession>A0A452QR87</accession>
<dbReference type="InterPro" id="IPR036922">
    <property type="entry name" value="Rieske_2Fe-2S_sf"/>
</dbReference>
<dbReference type="GO" id="GO:0051537">
    <property type="term" value="F:2 iron, 2 sulfur cluster binding"/>
    <property type="evidence" value="ECO:0007669"/>
    <property type="project" value="InterPro"/>
</dbReference>
<evidence type="ECO:0000256" key="2">
    <source>
        <dbReference type="SAM" id="MobiDB-lite"/>
    </source>
</evidence>
<dbReference type="InterPro" id="IPR054716">
    <property type="entry name" value="Sol_Rieske_ferrdox_dom"/>
</dbReference>
<evidence type="ECO:0000313" key="4">
    <source>
        <dbReference type="Ensembl" id="ENSUAMP00000008017.1"/>
    </source>
</evidence>
<feature type="domain" description="Soluble Rieske-type ferredoxin" evidence="3">
    <location>
        <begin position="91"/>
        <end position="133"/>
    </location>
</feature>
<dbReference type="SUPFAM" id="SSF50022">
    <property type="entry name" value="ISP domain"/>
    <property type="match status" value="1"/>
</dbReference>
<feature type="region of interest" description="Disordered" evidence="2">
    <location>
        <begin position="1"/>
        <end position="45"/>
    </location>
</feature>
<dbReference type="PANTHER" id="PTHR21496:SF0">
    <property type="entry name" value="RIESKE DOMAIN-CONTAINING PROTEIN"/>
    <property type="match status" value="1"/>
</dbReference>
<name>A0A452QR87_URSAM</name>
<evidence type="ECO:0000313" key="5">
    <source>
        <dbReference type="Proteomes" id="UP000291022"/>
    </source>
</evidence>
<proteinExistence type="predicted"/>
<dbReference type="Ensembl" id="ENSUAMT00000009059.1">
    <property type="protein sequence ID" value="ENSUAMP00000008017.1"/>
    <property type="gene ID" value="ENSUAMG00000006865.1"/>
</dbReference>
<evidence type="ECO:0000259" key="3">
    <source>
        <dbReference type="Pfam" id="PF22543"/>
    </source>
</evidence>
<evidence type="ECO:0000256" key="1">
    <source>
        <dbReference type="ARBA" id="ARBA00034078"/>
    </source>
</evidence>
<sequence length="138" mass="15374">HTFTTISSGVGGPSAGSATEVLSGSRRSRVTWATSPRPAEAPRVGQNLGWRTTVTRTPRLAGFAEAEQGTRGSMDLDGSEQDPEMKEYSSVYVGREEDIKKSERMTAVVHDREVVIFYHKGEYHAMDIRCYRKSLFFI</sequence>
<dbReference type="AlphaFoldDB" id="A0A452QR87"/>
<reference evidence="5" key="1">
    <citation type="submission" date="2016-06" db="EMBL/GenBank/DDBJ databases">
        <title>De novo assembly and RNA-Seq shows season-dependent expression and editing in black bear kidneys.</title>
        <authorList>
            <person name="Korstanje R."/>
            <person name="Srivastava A."/>
            <person name="Sarsani V.K."/>
            <person name="Sheehan S.M."/>
            <person name="Seger R.L."/>
            <person name="Barter M.E."/>
            <person name="Lindqvist C."/>
            <person name="Brody L.C."/>
            <person name="Mullikin J.C."/>
        </authorList>
    </citation>
    <scope>NUCLEOTIDE SEQUENCE [LARGE SCALE GENOMIC DNA]</scope>
</reference>
<reference evidence="4" key="2">
    <citation type="submission" date="2025-08" db="UniProtKB">
        <authorList>
            <consortium name="Ensembl"/>
        </authorList>
    </citation>
    <scope>IDENTIFICATION</scope>
</reference>
<organism evidence="4 5">
    <name type="scientific">Ursus americanus</name>
    <name type="common">American black bear</name>
    <name type="synonym">Euarctos americanus</name>
    <dbReference type="NCBI Taxonomy" id="9643"/>
    <lineage>
        <taxon>Eukaryota</taxon>
        <taxon>Metazoa</taxon>
        <taxon>Chordata</taxon>
        <taxon>Craniata</taxon>
        <taxon>Vertebrata</taxon>
        <taxon>Euteleostomi</taxon>
        <taxon>Mammalia</taxon>
        <taxon>Eutheria</taxon>
        <taxon>Laurasiatheria</taxon>
        <taxon>Carnivora</taxon>
        <taxon>Caniformia</taxon>
        <taxon>Ursidae</taxon>
        <taxon>Ursus</taxon>
    </lineage>
</organism>
<dbReference type="Proteomes" id="UP000291022">
    <property type="component" value="Unassembled WGS sequence"/>
</dbReference>
<protein>
    <recommendedName>
        <fullName evidence="3">Soluble Rieske-type ferredoxin domain-containing protein</fullName>
    </recommendedName>
</protein>
<comment type="cofactor">
    <cofactor evidence="1">
        <name>[2Fe-2S] cluster</name>
        <dbReference type="ChEBI" id="CHEBI:190135"/>
    </cofactor>
</comment>
<dbReference type="GeneTree" id="ENSGT00950000185108"/>
<dbReference type="Pfam" id="PF22543">
    <property type="entry name" value="Rieske_4"/>
    <property type="match status" value="1"/>
</dbReference>
<dbReference type="PANTHER" id="PTHR21496">
    <property type="entry name" value="FERREDOXIN-RELATED"/>
    <property type="match status" value="1"/>
</dbReference>
<reference evidence="4" key="3">
    <citation type="submission" date="2025-09" db="UniProtKB">
        <authorList>
            <consortium name="Ensembl"/>
        </authorList>
    </citation>
    <scope>IDENTIFICATION</scope>
</reference>
<feature type="region of interest" description="Disordered" evidence="2">
    <location>
        <begin position="66"/>
        <end position="88"/>
    </location>
</feature>